<feature type="region of interest" description="Disordered" evidence="1">
    <location>
        <begin position="141"/>
        <end position="162"/>
    </location>
</feature>
<sequence length="162" mass="17069">MRPEGKPFRRARVGLYFPAVARSLHRFRSVVSEYSTRLATKDNLAGALVASHAIRERAGTGTPPAPGTTHRSGLGRQAAKQTRAGQDAPALGSSGTSIPLEVVPHVSIGIPTANMHPQAGGARRRRLGGTIADSLRVSRKALSTTSSIGTIHQGSERQSFGE</sequence>
<evidence type="ECO:0000313" key="2">
    <source>
        <dbReference type="EMBL" id="PWN17726.1"/>
    </source>
</evidence>
<feature type="region of interest" description="Disordered" evidence="1">
    <location>
        <begin position="55"/>
        <end position="96"/>
    </location>
</feature>
<accession>A0A316TW38</accession>
<dbReference type="AlphaFoldDB" id="A0A316TW38"/>
<gene>
    <name evidence="2" type="ORF">BCV69DRAFT_127641</name>
</gene>
<proteinExistence type="predicted"/>
<dbReference type="Proteomes" id="UP000245942">
    <property type="component" value="Unassembled WGS sequence"/>
</dbReference>
<reference evidence="2 3" key="1">
    <citation type="journal article" date="2018" name="Mol. Biol. Evol.">
        <title>Broad Genomic Sampling Reveals a Smut Pathogenic Ancestry of the Fungal Clade Ustilaginomycotina.</title>
        <authorList>
            <person name="Kijpornyongpan T."/>
            <person name="Mondo S.J."/>
            <person name="Barry K."/>
            <person name="Sandor L."/>
            <person name="Lee J."/>
            <person name="Lipzen A."/>
            <person name="Pangilinan J."/>
            <person name="LaButti K."/>
            <person name="Hainaut M."/>
            <person name="Henrissat B."/>
            <person name="Grigoriev I.V."/>
            <person name="Spatafora J.W."/>
            <person name="Aime M.C."/>
        </authorList>
    </citation>
    <scope>NUCLEOTIDE SEQUENCE [LARGE SCALE GENOMIC DNA]</scope>
    <source>
        <strain evidence="2 3">MCA 4718</strain>
    </source>
</reference>
<dbReference type="RefSeq" id="XP_025344886.1">
    <property type="nucleotide sequence ID" value="XM_025489195.1"/>
</dbReference>
<name>A0A316TW38_9BASI</name>
<evidence type="ECO:0000256" key="1">
    <source>
        <dbReference type="SAM" id="MobiDB-lite"/>
    </source>
</evidence>
<organism evidence="2 3">
    <name type="scientific">Pseudomicrostroma glucosiphilum</name>
    <dbReference type="NCBI Taxonomy" id="1684307"/>
    <lineage>
        <taxon>Eukaryota</taxon>
        <taxon>Fungi</taxon>
        <taxon>Dikarya</taxon>
        <taxon>Basidiomycota</taxon>
        <taxon>Ustilaginomycotina</taxon>
        <taxon>Exobasidiomycetes</taxon>
        <taxon>Microstromatales</taxon>
        <taxon>Microstromatales incertae sedis</taxon>
        <taxon>Pseudomicrostroma</taxon>
    </lineage>
</organism>
<protein>
    <submittedName>
        <fullName evidence="2">Uncharacterized protein</fullName>
    </submittedName>
</protein>
<evidence type="ECO:0000313" key="3">
    <source>
        <dbReference type="Proteomes" id="UP000245942"/>
    </source>
</evidence>
<keyword evidence="3" id="KW-1185">Reference proteome</keyword>
<dbReference type="EMBL" id="KZ819341">
    <property type="protein sequence ID" value="PWN17726.1"/>
    <property type="molecule type" value="Genomic_DNA"/>
</dbReference>
<dbReference type="GeneID" id="37010929"/>